<feature type="transmembrane region" description="Helical" evidence="1">
    <location>
        <begin position="221"/>
        <end position="247"/>
    </location>
</feature>
<keyword evidence="1" id="KW-0472">Membrane</keyword>
<sequence length="307" mass="34460">MIGEIIRDYAWPPLWMLLLAAYRFLPQYSGTYWHCDSCDNWIQECEVVCPQCLNSYRPGSVGSIEDRKSSRLVRMVQSGVRRERTCNRIEISACLIYAVVCSYVEFVMWWPFFNFTADGHPFSGSTSLSTLKISPWPITDLCLIWWLRGLCCRSRQSRLFAPLGLTVVGEQKAGRTLAYCLGYVMLEYAQLMVCVRPAMLELLTRYRFNYQFSPVSGGVDLINAGCLVLAGMYMVIAVLGFACYAVGPIDNVYSELPASGLEMQVPRSADNRYSSNSHVTGVQTVAMDFGELGNDSDVPVPGSVFRP</sequence>
<evidence type="ECO:0000313" key="3">
    <source>
        <dbReference type="Proteomes" id="UP000529710"/>
    </source>
</evidence>
<gene>
    <name evidence="2" type="ORF">G1C98_1215</name>
</gene>
<keyword evidence="1" id="KW-1133">Transmembrane helix</keyword>
<feature type="transmembrane region" description="Helical" evidence="1">
    <location>
        <begin position="91"/>
        <end position="113"/>
    </location>
</feature>
<proteinExistence type="predicted"/>
<protein>
    <submittedName>
        <fullName evidence="2">Uncharacterized protein</fullName>
    </submittedName>
</protein>
<keyword evidence="1" id="KW-0812">Transmembrane</keyword>
<dbReference type="EMBL" id="JAAIIF010000009">
    <property type="protein sequence ID" value="NMM96479.1"/>
    <property type="molecule type" value="Genomic_DNA"/>
</dbReference>
<dbReference type="AlphaFoldDB" id="A0A7Y0EU55"/>
<evidence type="ECO:0000256" key="1">
    <source>
        <dbReference type="SAM" id="Phobius"/>
    </source>
</evidence>
<evidence type="ECO:0000313" key="2">
    <source>
        <dbReference type="EMBL" id="NMM96479.1"/>
    </source>
</evidence>
<name>A0A7Y0EU55_9BIFI</name>
<feature type="transmembrane region" description="Helical" evidence="1">
    <location>
        <begin position="133"/>
        <end position="151"/>
    </location>
</feature>
<organism evidence="2 3">
    <name type="scientific">Bifidobacterium erythrocebi</name>
    <dbReference type="NCBI Taxonomy" id="2675325"/>
    <lineage>
        <taxon>Bacteria</taxon>
        <taxon>Bacillati</taxon>
        <taxon>Actinomycetota</taxon>
        <taxon>Actinomycetes</taxon>
        <taxon>Bifidobacteriales</taxon>
        <taxon>Bifidobacteriaceae</taxon>
        <taxon>Bifidobacterium</taxon>
    </lineage>
</organism>
<keyword evidence="3" id="KW-1185">Reference proteome</keyword>
<dbReference type="Proteomes" id="UP000529710">
    <property type="component" value="Unassembled WGS sequence"/>
</dbReference>
<comment type="caution">
    <text evidence="2">The sequence shown here is derived from an EMBL/GenBank/DDBJ whole genome shotgun (WGS) entry which is preliminary data.</text>
</comment>
<accession>A0A7Y0EU55</accession>
<reference evidence="2 3" key="1">
    <citation type="submission" date="2020-02" db="EMBL/GenBank/DDBJ databases">
        <title>Characterization of phylogenetic diversity of novel bifidobacterial species isolated in Czech ZOOs.</title>
        <authorList>
            <person name="Lugli G.A."/>
            <person name="Vera N.B."/>
            <person name="Ventura M."/>
        </authorList>
    </citation>
    <scope>NUCLEOTIDE SEQUENCE [LARGE SCALE GENOMIC DNA]</scope>
    <source>
        <strain evidence="2 3">DSM 109960</strain>
    </source>
</reference>